<accession>A0A0B5F8S6</accession>
<keyword evidence="4" id="KW-1185">Reference proteome</keyword>
<dbReference type="AlphaFoldDB" id="A0A0B5F8S6"/>
<dbReference type="InterPro" id="IPR009937">
    <property type="entry name" value="Phage_holin_3_6"/>
</dbReference>
<dbReference type="STRING" id="93218.XM39_01810"/>
<evidence type="ECO:0000313" key="5">
    <source>
        <dbReference type="Proteomes" id="UP000364291"/>
    </source>
</evidence>
<name>A0A0B5F8S6_9BURK</name>
<dbReference type="EMBL" id="CABPSX010000005">
    <property type="protein sequence ID" value="VVG71764.1"/>
    <property type="molecule type" value="Genomic_DNA"/>
</dbReference>
<dbReference type="OrthoDB" id="198068at2"/>
<evidence type="ECO:0000313" key="2">
    <source>
        <dbReference type="EMBL" id="RSK78670.1"/>
    </source>
</evidence>
<dbReference type="RefSeq" id="WP_042112324.1">
    <property type="nucleotide sequence ID" value="NZ_CABPSX010000005.1"/>
</dbReference>
<gene>
    <name evidence="2" type="ORF">EJE83_16315</name>
    <name evidence="3" type="ORF">PAP18089_02750</name>
</gene>
<reference evidence="3 5" key="2">
    <citation type="submission" date="2019-08" db="EMBL/GenBank/DDBJ databases">
        <authorList>
            <person name="Peeters C."/>
        </authorList>
    </citation>
    <scope>NUCLEOTIDE SEQUENCE [LARGE SCALE GENOMIC DNA]</scope>
    <source>
        <strain evidence="3 5">LMG 18089</strain>
    </source>
</reference>
<protein>
    <submittedName>
        <fullName evidence="3">Membrane protein</fullName>
    </submittedName>
</protein>
<proteinExistence type="predicted"/>
<feature type="transmembrane region" description="Helical" evidence="1">
    <location>
        <begin position="46"/>
        <end position="73"/>
    </location>
</feature>
<evidence type="ECO:0000313" key="4">
    <source>
        <dbReference type="Proteomes" id="UP000270216"/>
    </source>
</evidence>
<keyword evidence="1" id="KW-0472">Membrane</keyword>
<dbReference type="KEGG" id="papi:SG18_01810"/>
<keyword evidence="1" id="KW-1133">Transmembrane helix</keyword>
<dbReference type="Proteomes" id="UP000270216">
    <property type="component" value="Unassembled WGS sequence"/>
</dbReference>
<dbReference type="Pfam" id="PF07332">
    <property type="entry name" value="Phage_holin_3_6"/>
    <property type="match status" value="1"/>
</dbReference>
<evidence type="ECO:0000313" key="3">
    <source>
        <dbReference type="EMBL" id="VVG71764.1"/>
    </source>
</evidence>
<dbReference type="EMBL" id="RWHX01000031">
    <property type="protein sequence ID" value="RSK78670.1"/>
    <property type="molecule type" value="Genomic_DNA"/>
</dbReference>
<evidence type="ECO:0000256" key="1">
    <source>
        <dbReference type="SAM" id="Phobius"/>
    </source>
</evidence>
<sequence length="127" mass="14121">MTDNDRTTPPRPSLRRLAGALLEILQSRIELIGIELTEEKERLMGVAFLGLAAMLFGVLALVSLTALVIVIFWDTYRLQAMTGIFIVYSLIAGGCALRARNILRDAPMPFEATLAEFEKDRDALRPD</sequence>
<dbReference type="GeneID" id="47013637"/>
<dbReference type="Proteomes" id="UP000364291">
    <property type="component" value="Unassembled WGS sequence"/>
</dbReference>
<keyword evidence="1" id="KW-0812">Transmembrane</keyword>
<reference evidence="2 4" key="1">
    <citation type="submission" date="2018-12" db="EMBL/GenBank/DDBJ databases">
        <title>Whole genome sequence of a Pandoraea apista isolate from a patient with cystic fibrosis.</title>
        <authorList>
            <person name="Kenna D.T."/>
            <person name="Turton J.F."/>
        </authorList>
    </citation>
    <scope>NUCLEOTIDE SEQUENCE [LARGE SCALE GENOMIC DNA]</scope>
    <source>
        <strain evidence="2 4">Pa13324</strain>
    </source>
</reference>
<organism evidence="3 5">
    <name type="scientific">Pandoraea apista</name>
    <dbReference type="NCBI Taxonomy" id="93218"/>
    <lineage>
        <taxon>Bacteria</taxon>
        <taxon>Pseudomonadati</taxon>
        <taxon>Pseudomonadota</taxon>
        <taxon>Betaproteobacteria</taxon>
        <taxon>Burkholderiales</taxon>
        <taxon>Burkholderiaceae</taxon>
        <taxon>Pandoraea</taxon>
    </lineage>
</organism>
<feature type="transmembrane region" description="Helical" evidence="1">
    <location>
        <begin position="79"/>
        <end position="99"/>
    </location>
</feature>